<dbReference type="InterPro" id="IPR024607">
    <property type="entry name" value="Sulfatase_CS"/>
</dbReference>
<dbReference type="PANTHER" id="PTHR45953">
    <property type="entry name" value="IDURONATE 2-SULFATASE"/>
    <property type="match status" value="1"/>
</dbReference>
<gene>
    <name evidence="6" type="ORF">METZ01_LOCUS151142</name>
</gene>
<dbReference type="InterPro" id="IPR017785">
    <property type="entry name" value="Choline-sulfatase"/>
</dbReference>
<dbReference type="SUPFAM" id="SSF53649">
    <property type="entry name" value="Alkaline phosphatase-like"/>
    <property type="match status" value="1"/>
</dbReference>
<name>A0A382A9S1_9ZZZZ</name>
<dbReference type="GO" id="GO:0046872">
    <property type="term" value="F:metal ion binding"/>
    <property type="evidence" value="ECO:0007669"/>
    <property type="project" value="UniProtKB-KW"/>
</dbReference>
<dbReference type="EMBL" id="UINC01024514">
    <property type="protein sequence ID" value="SVA98288.1"/>
    <property type="molecule type" value="Genomic_DNA"/>
</dbReference>
<evidence type="ECO:0000256" key="3">
    <source>
        <dbReference type="ARBA" id="ARBA00022801"/>
    </source>
</evidence>
<dbReference type="GO" id="GO:0005737">
    <property type="term" value="C:cytoplasm"/>
    <property type="evidence" value="ECO:0007669"/>
    <property type="project" value="TreeGrafter"/>
</dbReference>
<evidence type="ECO:0000256" key="1">
    <source>
        <dbReference type="ARBA" id="ARBA00008779"/>
    </source>
</evidence>
<dbReference type="GO" id="GO:0008484">
    <property type="term" value="F:sulfuric ester hydrolase activity"/>
    <property type="evidence" value="ECO:0007669"/>
    <property type="project" value="TreeGrafter"/>
</dbReference>
<evidence type="ECO:0000259" key="4">
    <source>
        <dbReference type="Pfam" id="PF00884"/>
    </source>
</evidence>
<dbReference type="Pfam" id="PF00884">
    <property type="entry name" value="Sulfatase"/>
    <property type="match status" value="1"/>
</dbReference>
<feature type="domain" description="Sulfatase N-terminal" evidence="4">
    <location>
        <begin position="4"/>
        <end position="346"/>
    </location>
</feature>
<evidence type="ECO:0000256" key="2">
    <source>
        <dbReference type="ARBA" id="ARBA00022723"/>
    </source>
</evidence>
<accession>A0A382A9S1</accession>
<feature type="domain" description="Choline sulfatase enzyme C-terminal" evidence="5">
    <location>
        <begin position="453"/>
        <end position="494"/>
    </location>
</feature>
<dbReference type="NCBIfam" id="TIGR03417">
    <property type="entry name" value="chol_sulfatase"/>
    <property type="match status" value="1"/>
</dbReference>
<dbReference type="PROSITE" id="PS00149">
    <property type="entry name" value="SULFATASE_2"/>
    <property type="match status" value="1"/>
</dbReference>
<dbReference type="PANTHER" id="PTHR45953:SF1">
    <property type="entry name" value="IDURONATE 2-SULFATASE"/>
    <property type="match status" value="1"/>
</dbReference>
<keyword evidence="3" id="KW-0378">Hydrolase</keyword>
<protein>
    <recommendedName>
        <fullName evidence="7">Sulfatase N-terminal domain-containing protein</fullName>
    </recommendedName>
</protein>
<dbReference type="InterPro" id="IPR000917">
    <property type="entry name" value="Sulfatase_N"/>
</dbReference>
<evidence type="ECO:0008006" key="7">
    <source>
        <dbReference type="Google" id="ProtNLM"/>
    </source>
</evidence>
<evidence type="ECO:0000313" key="6">
    <source>
        <dbReference type="EMBL" id="SVA98288.1"/>
    </source>
</evidence>
<dbReference type="InterPro" id="IPR025863">
    <property type="entry name" value="Choline_sulf_C_dom"/>
</dbReference>
<proteinExistence type="inferred from homology"/>
<sequence length="520" mass="59524">MTAPNILFIQADQMAGPALPMYGHKVVKTPHLQQLAESGTTFQNAYCNNPVCAPSRFSMMSGQLSSRIGAYDNASEFLASVPTFAHYLRDLGYKTCLSGKMHFVGPDQLHGFEERITTDIYPSDFGWTPDWSQTDFPFAPSVMSLRGVVEAGLCTRSLQLDYDEEVCFTSVKKIYDYARDQDDRPFFLTASFSHPHNPFTITQEYWDRYDHDEIDLPSVPFIPFEDRDPWSQRYYHLIRQDEHDVSDDIIRTARRAYYGMISYVDDQVGKLMTALQETGLADNTVVIFTADHGDMMGERGMWFKFNPYEWSVRVPLIVSSPSGVKNHVEERGVSLVDLLPTFVDLATDGNPPEMIDPIDGHSLVGLMHNNDLEWQDDVMMEFTGEGIYSPCFMLRKDGFKFVFCEDDPGMLFDLENDPKELRNLCGDADYAGIEADMLKAIQDRWDSDSIKKDIIKSQIRRRYIQSVLLKGVRSPWDYQPYRDTSKEFVRSSKDTNTTMTKGLARFPYMEPVPPDTPRSE</sequence>
<keyword evidence="2" id="KW-0479">Metal-binding</keyword>
<evidence type="ECO:0000259" key="5">
    <source>
        <dbReference type="Pfam" id="PF12411"/>
    </source>
</evidence>
<reference evidence="6" key="1">
    <citation type="submission" date="2018-05" db="EMBL/GenBank/DDBJ databases">
        <authorList>
            <person name="Lanie J.A."/>
            <person name="Ng W.-L."/>
            <person name="Kazmierczak K.M."/>
            <person name="Andrzejewski T.M."/>
            <person name="Davidsen T.M."/>
            <person name="Wayne K.J."/>
            <person name="Tettelin H."/>
            <person name="Glass J.I."/>
            <person name="Rusch D."/>
            <person name="Podicherti R."/>
            <person name="Tsui H.-C.T."/>
            <person name="Winkler M.E."/>
        </authorList>
    </citation>
    <scope>NUCLEOTIDE SEQUENCE</scope>
</reference>
<dbReference type="Gene3D" id="3.40.720.10">
    <property type="entry name" value="Alkaline Phosphatase, subunit A"/>
    <property type="match status" value="1"/>
</dbReference>
<dbReference type="InterPro" id="IPR017850">
    <property type="entry name" value="Alkaline_phosphatase_core_sf"/>
</dbReference>
<dbReference type="FunFam" id="3.40.720.10:FF:000032">
    <property type="entry name" value="Choline sulfatase"/>
    <property type="match status" value="1"/>
</dbReference>
<comment type="similarity">
    <text evidence="1">Belongs to the sulfatase family.</text>
</comment>
<dbReference type="Pfam" id="PF12411">
    <property type="entry name" value="Choline_sulf_C"/>
    <property type="match status" value="1"/>
</dbReference>
<organism evidence="6">
    <name type="scientific">marine metagenome</name>
    <dbReference type="NCBI Taxonomy" id="408172"/>
    <lineage>
        <taxon>unclassified sequences</taxon>
        <taxon>metagenomes</taxon>
        <taxon>ecological metagenomes</taxon>
    </lineage>
</organism>
<dbReference type="CDD" id="cd16032">
    <property type="entry name" value="choline-sulfatase"/>
    <property type="match status" value="1"/>
</dbReference>
<dbReference type="AlphaFoldDB" id="A0A382A9S1"/>